<sequence>MDDFFHGEGLVDDILDEVEADTADLRSAQGPNRLREIAFYPLDSRISNGFSSLRMVDFAQNLAPGGAAGYTSANALYARACEKDKAKLLKSAALLHQGEQFALKASGYRRGNPPLYLKLYKGAHASSAREGDQSECLLGQPIDQLFRHVNC</sequence>
<dbReference type="GeneID" id="94192423"/>
<dbReference type="AlphaFoldDB" id="A0AAV4LM17"/>
<name>A0AAV4LM17_BABCB</name>
<evidence type="ECO:0000313" key="2">
    <source>
        <dbReference type="Proteomes" id="UP001497744"/>
    </source>
</evidence>
<evidence type="ECO:0000313" key="1">
    <source>
        <dbReference type="EMBL" id="GIX60940.1"/>
    </source>
</evidence>
<accession>A0AAV4LM17</accession>
<reference evidence="1 2" key="1">
    <citation type="submission" date="2021-06" db="EMBL/GenBank/DDBJ databases">
        <title>Genome sequence of Babesia caballi.</title>
        <authorList>
            <person name="Yamagishi J."/>
            <person name="Kidaka T."/>
            <person name="Ochi A."/>
        </authorList>
    </citation>
    <scope>NUCLEOTIDE SEQUENCE [LARGE SCALE GENOMIC DNA]</scope>
    <source>
        <strain evidence="1">USDA-D6B2</strain>
    </source>
</reference>
<dbReference type="Proteomes" id="UP001497744">
    <property type="component" value="Unassembled WGS sequence"/>
</dbReference>
<organism evidence="1 2">
    <name type="scientific">Babesia caballi</name>
    <dbReference type="NCBI Taxonomy" id="5871"/>
    <lineage>
        <taxon>Eukaryota</taxon>
        <taxon>Sar</taxon>
        <taxon>Alveolata</taxon>
        <taxon>Apicomplexa</taxon>
        <taxon>Aconoidasida</taxon>
        <taxon>Piroplasmida</taxon>
        <taxon>Babesiidae</taxon>
        <taxon>Babesia</taxon>
    </lineage>
</organism>
<comment type="caution">
    <text evidence="1">The sequence shown here is derived from an EMBL/GenBank/DDBJ whole genome shotgun (WGS) entry which is preliminary data.</text>
</comment>
<keyword evidence="2" id="KW-1185">Reference proteome</keyword>
<protein>
    <submittedName>
        <fullName evidence="1">Replication factor C</fullName>
    </submittedName>
</protein>
<gene>
    <name evidence="1" type="ORF">BcabD6B2_03750</name>
</gene>
<dbReference type="EMBL" id="BPLF01000001">
    <property type="protein sequence ID" value="GIX60940.1"/>
    <property type="molecule type" value="Genomic_DNA"/>
</dbReference>
<dbReference type="RefSeq" id="XP_067713011.1">
    <property type="nucleotide sequence ID" value="XM_067856910.1"/>
</dbReference>
<proteinExistence type="predicted"/>